<proteinExistence type="predicted"/>
<comment type="caution">
    <text evidence="1">The sequence shown here is derived from an EMBL/GenBank/DDBJ whole genome shotgun (WGS) entry which is preliminary data.</text>
</comment>
<evidence type="ECO:0000313" key="1">
    <source>
        <dbReference type="EMBL" id="EYB93865.1"/>
    </source>
</evidence>
<protein>
    <submittedName>
        <fullName evidence="1">Uncharacterized protein</fullName>
    </submittedName>
</protein>
<dbReference type="Proteomes" id="UP000024635">
    <property type="component" value="Unassembled WGS sequence"/>
</dbReference>
<sequence length="133" mass="14981">MKSNAWRIPHDETDQRRPLYPLSFICAGPRRVSKHTTKCDKACCTAVKLEACRICGASQVRCLLESERINQVSASSHPPRLLWYQFTDPGGVDGLVGHGRDRTIDRVRTQGVSYHCATRAQIFVTGRNIHEFA</sequence>
<gene>
    <name evidence="1" type="primary">Acey_s0178.g678</name>
    <name evidence="1" type="ORF">Y032_0178g678</name>
</gene>
<dbReference type="EMBL" id="JARK01001514">
    <property type="protein sequence ID" value="EYB93865.1"/>
    <property type="molecule type" value="Genomic_DNA"/>
</dbReference>
<accession>A0A016STJ5</accession>
<keyword evidence="2" id="KW-1185">Reference proteome</keyword>
<evidence type="ECO:0000313" key="2">
    <source>
        <dbReference type="Proteomes" id="UP000024635"/>
    </source>
</evidence>
<reference evidence="2" key="1">
    <citation type="journal article" date="2015" name="Nat. Genet.">
        <title>The genome and transcriptome of the zoonotic hookworm Ancylostoma ceylanicum identify infection-specific gene families.</title>
        <authorList>
            <person name="Schwarz E.M."/>
            <person name="Hu Y."/>
            <person name="Antoshechkin I."/>
            <person name="Miller M.M."/>
            <person name="Sternberg P.W."/>
            <person name="Aroian R.V."/>
        </authorList>
    </citation>
    <scope>NUCLEOTIDE SEQUENCE</scope>
    <source>
        <strain evidence="2">HY135</strain>
    </source>
</reference>
<organism evidence="1 2">
    <name type="scientific">Ancylostoma ceylanicum</name>
    <dbReference type="NCBI Taxonomy" id="53326"/>
    <lineage>
        <taxon>Eukaryota</taxon>
        <taxon>Metazoa</taxon>
        <taxon>Ecdysozoa</taxon>
        <taxon>Nematoda</taxon>
        <taxon>Chromadorea</taxon>
        <taxon>Rhabditida</taxon>
        <taxon>Rhabditina</taxon>
        <taxon>Rhabditomorpha</taxon>
        <taxon>Strongyloidea</taxon>
        <taxon>Ancylostomatidae</taxon>
        <taxon>Ancylostomatinae</taxon>
        <taxon>Ancylostoma</taxon>
    </lineage>
</organism>
<dbReference type="AlphaFoldDB" id="A0A016STJ5"/>
<name>A0A016STJ5_9BILA</name>